<proteinExistence type="predicted"/>
<evidence type="ECO:0000313" key="1">
    <source>
        <dbReference type="EMBL" id="KAF5898890.1"/>
    </source>
</evidence>
<accession>A0A8J4XDK9</accession>
<reference evidence="1" key="1">
    <citation type="submission" date="2020-07" db="EMBL/GenBank/DDBJ databases">
        <title>Clarias magur genome sequencing, assembly and annotation.</title>
        <authorList>
            <person name="Kushwaha B."/>
            <person name="Kumar R."/>
            <person name="Das P."/>
            <person name="Joshi C.G."/>
            <person name="Kumar D."/>
            <person name="Nagpure N.S."/>
            <person name="Pandey M."/>
            <person name="Agarwal S."/>
            <person name="Srivastava S."/>
            <person name="Singh M."/>
            <person name="Sahoo L."/>
            <person name="Jayasankar P."/>
            <person name="Meher P.K."/>
            <person name="Koringa P.G."/>
            <person name="Iquebal M.A."/>
            <person name="Das S.P."/>
            <person name="Bit A."/>
            <person name="Patnaik S."/>
            <person name="Patel N."/>
            <person name="Shah T.M."/>
            <person name="Hinsu A."/>
            <person name="Jena J.K."/>
        </authorList>
    </citation>
    <scope>NUCLEOTIDE SEQUENCE</scope>
    <source>
        <strain evidence="1">CIFAMagur01</strain>
        <tissue evidence="1">Testis</tissue>
    </source>
</reference>
<evidence type="ECO:0000313" key="2">
    <source>
        <dbReference type="Proteomes" id="UP000727407"/>
    </source>
</evidence>
<dbReference type="EMBL" id="QNUK01000184">
    <property type="protein sequence ID" value="KAF5898890.1"/>
    <property type="molecule type" value="Genomic_DNA"/>
</dbReference>
<keyword evidence="2" id="KW-1185">Reference proteome</keyword>
<sequence>MSHFHCQNKKTKQRVKGSRESKRAGLLFTVRFISYCLVCTGARVSSPWLTPTVPRAVCPEERRLRRSLRSSRSPLPDPDRIQTRRRRLLRSESWFLGRTIVYNASEMALGMNPPTIFQSWFVVQSVLRHSLKLVLGTIHPPTYS</sequence>
<protein>
    <submittedName>
        <fullName evidence="1">Uncharacterized protein</fullName>
    </submittedName>
</protein>
<name>A0A8J4XDK9_CLAMG</name>
<dbReference type="Proteomes" id="UP000727407">
    <property type="component" value="Unassembled WGS sequence"/>
</dbReference>
<organism evidence="1 2">
    <name type="scientific">Clarias magur</name>
    <name type="common">Asian catfish</name>
    <name type="synonym">Macropteronotus magur</name>
    <dbReference type="NCBI Taxonomy" id="1594786"/>
    <lineage>
        <taxon>Eukaryota</taxon>
        <taxon>Metazoa</taxon>
        <taxon>Chordata</taxon>
        <taxon>Craniata</taxon>
        <taxon>Vertebrata</taxon>
        <taxon>Euteleostomi</taxon>
        <taxon>Actinopterygii</taxon>
        <taxon>Neopterygii</taxon>
        <taxon>Teleostei</taxon>
        <taxon>Ostariophysi</taxon>
        <taxon>Siluriformes</taxon>
        <taxon>Clariidae</taxon>
        <taxon>Clarias</taxon>
    </lineage>
</organism>
<gene>
    <name evidence="1" type="ORF">DAT39_011382</name>
</gene>
<dbReference type="AlphaFoldDB" id="A0A8J4XDK9"/>
<comment type="caution">
    <text evidence="1">The sequence shown here is derived from an EMBL/GenBank/DDBJ whole genome shotgun (WGS) entry which is preliminary data.</text>
</comment>